<accession>A0A1I0RS59</accession>
<protein>
    <submittedName>
        <fullName evidence="2">Group 4 capsule polysaccharide lipoprotein gfcB, YjbF</fullName>
    </submittedName>
</protein>
<dbReference type="InterPro" id="IPR021308">
    <property type="entry name" value="GfcB"/>
</dbReference>
<evidence type="ECO:0000313" key="3">
    <source>
        <dbReference type="Proteomes" id="UP000199167"/>
    </source>
</evidence>
<dbReference type="STRING" id="364200.SAMN04488515_3152"/>
<evidence type="ECO:0000256" key="1">
    <source>
        <dbReference type="SAM" id="SignalP"/>
    </source>
</evidence>
<sequence length="210" mass="23060">MIRHVAALAFILFAGCGNAPTDETLLSSAVLSQFTGGSFQSPRFAALRQRQTETLQIGIASREQTGAVLLEMRDGAFETWLSADDTTITLENGLLHSTRGLGAGLLASELSQSHALISARQNGFADRFHTFLTGNDRTVVRTYRCAIFNEGPRETTLNTGPVQTQLMSEDCSSLTENFRNLYWVDGRGRIVQSRQWAGDYLGPISTRVVR</sequence>
<dbReference type="Pfam" id="PF11102">
    <property type="entry name" value="YjbF"/>
    <property type="match status" value="1"/>
</dbReference>
<proteinExistence type="predicted"/>
<gene>
    <name evidence="2" type="ORF">SAMN04488515_3152</name>
</gene>
<evidence type="ECO:0000313" key="2">
    <source>
        <dbReference type="EMBL" id="SEW44076.1"/>
    </source>
</evidence>
<dbReference type="SUPFAM" id="SSF159270">
    <property type="entry name" value="YmcC-like"/>
    <property type="match status" value="1"/>
</dbReference>
<feature type="chain" id="PRO_5011440781" evidence="1">
    <location>
        <begin position="20"/>
        <end position="210"/>
    </location>
</feature>
<organism evidence="2 3">
    <name type="scientific">Cognatiyoonia koreensis</name>
    <dbReference type="NCBI Taxonomy" id="364200"/>
    <lineage>
        <taxon>Bacteria</taxon>
        <taxon>Pseudomonadati</taxon>
        <taxon>Pseudomonadota</taxon>
        <taxon>Alphaproteobacteria</taxon>
        <taxon>Rhodobacterales</taxon>
        <taxon>Paracoccaceae</taxon>
        <taxon>Cognatiyoonia</taxon>
    </lineage>
</organism>
<feature type="signal peptide" evidence="1">
    <location>
        <begin position="1"/>
        <end position="19"/>
    </location>
</feature>
<dbReference type="OrthoDB" id="6237231at2"/>
<dbReference type="AlphaFoldDB" id="A0A1I0RS59"/>
<dbReference type="Gene3D" id="2.40.360.10">
    <property type="entry name" value="YmcC-like"/>
    <property type="match status" value="1"/>
</dbReference>
<reference evidence="2 3" key="1">
    <citation type="submission" date="2016-10" db="EMBL/GenBank/DDBJ databases">
        <authorList>
            <person name="de Groot N.N."/>
        </authorList>
    </citation>
    <scope>NUCLEOTIDE SEQUENCE [LARGE SCALE GENOMIC DNA]</scope>
    <source>
        <strain evidence="2 3">DSM 17925</strain>
    </source>
</reference>
<keyword evidence="1" id="KW-0732">Signal</keyword>
<dbReference type="Proteomes" id="UP000199167">
    <property type="component" value="Unassembled WGS sequence"/>
</dbReference>
<dbReference type="InterPro" id="IPR023373">
    <property type="entry name" value="YmcC_sf"/>
</dbReference>
<name>A0A1I0RS59_9RHOB</name>
<dbReference type="RefSeq" id="WP_089996798.1">
    <property type="nucleotide sequence ID" value="NZ_FOIZ01000002.1"/>
</dbReference>
<keyword evidence="2" id="KW-0449">Lipoprotein</keyword>
<dbReference type="EMBL" id="FOIZ01000002">
    <property type="protein sequence ID" value="SEW44076.1"/>
    <property type="molecule type" value="Genomic_DNA"/>
</dbReference>
<dbReference type="PROSITE" id="PS51257">
    <property type="entry name" value="PROKAR_LIPOPROTEIN"/>
    <property type="match status" value="1"/>
</dbReference>
<keyword evidence="3" id="KW-1185">Reference proteome</keyword>